<keyword evidence="6" id="KW-0812">Transmembrane</keyword>
<dbReference type="AlphaFoldDB" id="A0A840I5S6"/>
<dbReference type="GO" id="GO:0006935">
    <property type="term" value="P:chemotaxis"/>
    <property type="evidence" value="ECO:0007669"/>
    <property type="project" value="UniProtKB-KW"/>
</dbReference>
<keyword evidence="8" id="KW-1133">Transmembrane helix</keyword>
<keyword evidence="7 10" id="KW-0283">Flagellar rotation</keyword>
<keyword evidence="10" id="KW-0997">Cell inner membrane</keyword>
<dbReference type="EMBL" id="JACHOB010000004">
    <property type="protein sequence ID" value="MBB4659623.1"/>
    <property type="molecule type" value="Genomic_DNA"/>
</dbReference>
<accession>A0A840I5S6</accession>
<evidence type="ECO:0000256" key="6">
    <source>
        <dbReference type="ARBA" id="ARBA00022692"/>
    </source>
</evidence>
<dbReference type="PANTHER" id="PTHR35091:SF2">
    <property type="entry name" value="FLAGELLAR PROTEIN FLIL"/>
    <property type="match status" value="1"/>
</dbReference>
<dbReference type="PANTHER" id="PTHR35091">
    <property type="entry name" value="FLAGELLAR PROTEIN FLIL"/>
    <property type="match status" value="1"/>
</dbReference>
<keyword evidence="4" id="KW-1003">Cell membrane</keyword>
<keyword evidence="12" id="KW-1185">Reference proteome</keyword>
<dbReference type="InterPro" id="IPR005503">
    <property type="entry name" value="FliL"/>
</dbReference>
<evidence type="ECO:0000256" key="8">
    <source>
        <dbReference type="ARBA" id="ARBA00022989"/>
    </source>
</evidence>
<evidence type="ECO:0000256" key="5">
    <source>
        <dbReference type="ARBA" id="ARBA00022500"/>
    </source>
</evidence>
<evidence type="ECO:0000256" key="7">
    <source>
        <dbReference type="ARBA" id="ARBA00022779"/>
    </source>
</evidence>
<name>A0A840I5S6_9PROT</name>
<dbReference type="GO" id="GO:0071978">
    <property type="term" value="P:bacterial-type flagellum-dependent swarming motility"/>
    <property type="evidence" value="ECO:0007669"/>
    <property type="project" value="TreeGrafter"/>
</dbReference>
<evidence type="ECO:0000256" key="9">
    <source>
        <dbReference type="ARBA" id="ARBA00023136"/>
    </source>
</evidence>
<protein>
    <recommendedName>
        <fullName evidence="10">Flagellar protein FliL</fullName>
    </recommendedName>
</protein>
<keyword evidence="5 10" id="KW-0145">Chemotaxis</keyword>
<dbReference type="GO" id="GO:0005886">
    <property type="term" value="C:plasma membrane"/>
    <property type="evidence" value="ECO:0007669"/>
    <property type="project" value="UniProtKB-SubCell"/>
</dbReference>
<sequence>MAEGKKGGALGIAALALIAGGGTFAMVKIASSGLAPSCAAEAGPIAAEEHHDVPAAAYVALEPVVVSLRPGIGARSLRIGIALGMTDDHAALEEAQVLRLKDGFLGDLRAVTPDTVSDPEALPALREQLLHRARSVLGPGAVAEILITDFMMT</sequence>
<evidence type="ECO:0000256" key="2">
    <source>
        <dbReference type="ARBA" id="ARBA00004162"/>
    </source>
</evidence>
<organism evidence="11 12">
    <name type="scientific">Parvularcula dongshanensis</name>
    <dbReference type="NCBI Taxonomy" id="1173995"/>
    <lineage>
        <taxon>Bacteria</taxon>
        <taxon>Pseudomonadati</taxon>
        <taxon>Pseudomonadota</taxon>
        <taxon>Alphaproteobacteria</taxon>
        <taxon>Parvularculales</taxon>
        <taxon>Parvularculaceae</taxon>
        <taxon>Parvularcula</taxon>
    </lineage>
</organism>
<comment type="similarity">
    <text evidence="3 10">Belongs to the FliL family.</text>
</comment>
<evidence type="ECO:0000256" key="4">
    <source>
        <dbReference type="ARBA" id="ARBA00022475"/>
    </source>
</evidence>
<reference evidence="11 12" key="1">
    <citation type="submission" date="2020-08" db="EMBL/GenBank/DDBJ databases">
        <title>Genomic Encyclopedia of Type Strains, Phase IV (KMG-IV): sequencing the most valuable type-strain genomes for metagenomic binning, comparative biology and taxonomic classification.</title>
        <authorList>
            <person name="Goeker M."/>
        </authorList>
    </citation>
    <scope>NUCLEOTIDE SEQUENCE [LARGE SCALE GENOMIC DNA]</scope>
    <source>
        <strain evidence="11 12">DSM 102850</strain>
    </source>
</reference>
<dbReference type="GO" id="GO:0009425">
    <property type="term" value="C:bacterial-type flagellum basal body"/>
    <property type="evidence" value="ECO:0007669"/>
    <property type="project" value="InterPro"/>
</dbReference>
<evidence type="ECO:0000256" key="3">
    <source>
        <dbReference type="ARBA" id="ARBA00008281"/>
    </source>
</evidence>
<proteinExistence type="inferred from homology"/>
<comment type="subcellular location">
    <subcellularLocation>
        <location evidence="10">Cell inner membrane</location>
    </subcellularLocation>
    <subcellularLocation>
        <location evidence="2">Cell membrane</location>
        <topology evidence="2">Single-pass membrane protein</topology>
    </subcellularLocation>
</comment>
<keyword evidence="9 10" id="KW-0472">Membrane</keyword>
<evidence type="ECO:0000256" key="1">
    <source>
        <dbReference type="ARBA" id="ARBA00002254"/>
    </source>
</evidence>
<gene>
    <name evidence="11" type="ORF">GGQ59_002160</name>
</gene>
<evidence type="ECO:0000256" key="10">
    <source>
        <dbReference type="RuleBase" id="RU364125"/>
    </source>
</evidence>
<keyword evidence="11" id="KW-0282">Flagellum</keyword>
<dbReference type="RefSeq" id="WP_183818399.1">
    <property type="nucleotide sequence ID" value="NZ_JACHOB010000004.1"/>
</dbReference>
<dbReference type="Pfam" id="PF03748">
    <property type="entry name" value="FliL"/>
    <property type="match status" value="1"/>
</dbReference>
<evidence type="ECO:0000313" key="11">
    <source>
        <dbReference type="EMBL" id="MBB4659623.1"/>
    </source>
</evidence>
<keyword evidence="11" id="KW-0966">Cell projection</keyword>
<evidence type="ECO:0000313" key="12">
    <source>
        <dbReference type="Proteomes" id="UP000563524"/>
    </source>
</evidence>
<keyword evidence="11" id="KW-0969">Cilium</keyword>
<comment type="function">
    <text evidence="1 10">Controls the rotational direction of flagella during chemotaxis.</text>
</comment>
<dbReference type="Proteomes" id="UP000563524">
    <property type="component" value="Unassembled WGS sequence"/>
</dbReference>
<comment type="caution">
    <text evidence="11">The sequence shown here is derived from an EMBL/GenBank/DDBJ whole genome shotgun (WGS) entry which is preliminary data.</text>
</comment>